<organism evidence="2 5">
    <name type="scientific">Yersinia pekkanenii</name>
    <dbReference type="NCBI Taxonomy" id="1288385"/>
    <lineage>
        <taxon>Bacteria</taxon>
        <taxon>Pseudomonadati</taxon>
        <taxon>Pseudomonadota</taxon>
        <taxon>Gammaproteobacteria</taxon>
        <taxon>Enterobacterales</taxon>
        <taxon>Yersiniaceae</taxon>
        <taxon>Yersinia</taxon>
    </lineage>
</organism>
<evidence type="ECO:0000313" key="3">
    <source>
        <dbReference type="EMBL" id="CRY69103.1"/>
    </source>
</evidence>
<reference evidence="5" key="1">
    <citation type="submission" date="2015-03" db="EMBL/GenBank/DDBJ databases">
        <authorList>
            <consortium name="Pathogen Informatics"/>
        </authorList>
    </citation>
    <scope>NUCLEOTIDE SEQUENCE [LARGE SCALE GENOMIC DNA]</scope>
    <source>
        <strain evidence="5">A125KOH2</strain>
    </source>
</reference>
<feature type="signal peptide" evidence="1">
    <location>
        <begin position="1"/>
        <end position="21"/>
    </location>
</feature>
<dbReference type="AlphaFoldDB" id="A0A0T9R1R8"/>
<evidence type="ECO:0000313" key="2">
    <source>
        <dbReference type="EMBL" id="CNI40134.1"/>
    </source>
</evidence>
<keyword evidence="1" id="KW-0732">Signal</keyword>
<dbReference type="Pfam" id="PF09673">
    <property type="entry name" value="TrbC_Ftype"/>
    <property type="match status" value="1"/>
</dbReference>
<dbReference type="STRING" id="1288385.ERS137968_04243"/>
<dbReference type="InterPro" id="IPR014113">
    <property type="entry name" value="T4SS_TrbC_subgr"/>
</dbReference>
<dbReference type="EMBL" id="CQAZ01000046">
    <property type="protein sequence ID" value="CNI40134.1"/>
    <property type="molecule type" value="Genomic_DNA"/>
</dbReference>
<dbReference type="RefSeq" id="WP_235801413.1">
    <property type="nucleotide sequence ID" value="NZ_CAWMMU010000034.1"/>
</dbReference>
<evidence type="ECO:0000313" key="5">
    <source>
        <dbReference type="Proteomes" id="UP000045840"/>
    </source>
</evidence>
<evidence type="ECO:0000256" key="1">
    <source>
        <dbReference type="SAM" id="SignalP"/>
    </source>
</evidence>
<reference evidence="2" key="3">
    <citation type="submission" date="2015-03" db="EMBL/GenBank/DDBJ databases">
        <authorList>
            <person name="Murphy D."/>
        </authorList>
    </citation>
    <scope>NUCLEOTIDE SEQUENCE [LARGE SCALE GENOMIC DNA]</scope>
    <source>
        <strain evidence="2">A125KOH2</strain>
    </source>
</reference>
<gene>
    <name evidence="2" type="ORF">ERS008529_03913</name>
    <name evidence="3" type="ORF">ERS137968_04243</name>
</gene>
<evidence type="ECO:0000313" key="4">
    <source>
        <dbReference type="Proteomes" id="UP000044625"/>
    </source>
</evidence>
<keyword evidence="4" id="KW-1185">Reference proteome</keyword>
<dbReference type="EMBL" id="CWJL01000034">
    <property type="protein sequence ID" value="CRY69103.1"/>
    <property type="molecule type" value="Genomic_DNA"/>
</dbReference>
<dbReference type="Proteomes" id="UP000045840">
    <property type="component" value="Unassembled WGS sequence"/>
</dbReference>
<accession>A0A0T9R1R8</accession>
<sequence>MKLLFRVTLLSVVIGAMPVLAETQQDNQAFIESMRDKNDALQKQKAPVSLPFTSPRQGAFDEQWINSLKKQQQPALSGPEKPQPKALYFVSFSIPEAGLKLILQEAADVGIPSVLKGLIDDDFAKTAGAVFNLVKEDNRGGVQIDPVQFQTYNITHVPALVVICGDKSDLISGSIRIKSALEQIVREGDCPEVARELLGEKLHEATE</sequence>
<dbReference type="Proteomes" id="UP000044625">
    <property type="component" value="Unassembled WGS sequence"/>
</dbReference>
<dbReference type="InterPro" id="IPR019106">
    <property type="entry name" value="T4SS_TrbC"/>
</dbReference>
<name>A0A0T9R1R8_9GAMM</name>
<proteinExistence type="predicted"/>
<protein>
    <submittedName>
        <fullName evidence="2">Conjugative transfer protein</fullName>
    </submittedName>
</protein>
<feature type="chain" id="PRO_5006695887" evidence="1">
    <location>
        <begin position="22"/>
        <end position="207"/>
    </location>
</feature>
<reference evidence="3 4" key="2">
    <citation type="submission" date="2015-03" db="EMBL/GenBank/DDBJ databases">
        <authorList>
            <consortium name="Pathogen Informatics"/>
            <person name="Murphy D."/>
        </authorList>
    </citation>
    <scope>NUCLEOTIDE SEQUENCE [LARGE SCALE GENOMIC DNA]</scope>
    <source>
        <strain evidence="3">Type strain: CIP110230</strain>
        <strain evidence="4">type strain: CIP110230</strain>
    </source>
</reference>
<dbReference type="NCBIfam" id="TIGR02742">
    <property type="entry name" value="TrbC_Ftype"/>
    <property type="match status" value="1"/>
</dbReference>